<dbReference type="InterPro" id="IPR010987">
    <property type="entry name" value="Glutathione-S-Trfase_C-like"/>
</dbReference>
<dbReference type="InterPro" id="IPR004046">
    <property type="entry name" value="GST_C"/>
</dbReference>
<proteinExistence type="predicted"/>
<dbReference type="Gene3D" id="3.40.30.10">
    <property type="entry name" value="Glutaredoxin"/>
    <property type="match status" value="1"/>
</dbReference>
<evidence type="ECO:0000259" key="1">
    <source>
        <dbReference type="PROSITE" id="PS50404"/>
    </source>
</evidence>
<dbReference type="SUPFAM" id="SSF52833">
    <property type="entry name" value="Thioredoxin-like"/>
    <property type="match status" value="1"/>
</dbReference>
<dbReference type="SFLD" id="SFLDS00019">
    <property type="entry name" value="Glutathione_Transferase_(cytos"/>
    <property type="match status" value="1"/>
</dbReference>
<dbReference type="Pfam" id="PF13417">
    <property type="entry name" value="GST_N_3"/>
    <property type="match status" value="1"/>
</dbReference>
<comment type="caution">
    <text evidence="3">The sequence shown here is derived from an EMBL/GenBank/DDBJ whole genome shotgun (WGS) entry which is preliminary data.</text>
</comment>
<keyword evidence="4" id="KW-1185">Reference proteome</keyword>
<accession>A0ABR5Z3F0</accession>
<feature type="domain" description="GST N-terminal" evidence="1">
    <location>
        <begin position="1"/>
        <end position="79"/>
    </location>
</feature>
<feature type="domain" description="GST C-terminal" evidence="2">
    <location>
        <begin position="85"/>
        <end position="216"/>
    </location>
</feature>
<organism evidence="3 4">
    <name type="scientific">Stutzerimonas azotifigens</name>
    <dbReference type="NCBI Taxonomy" id="291995"/>
    <lineage>
        <taxon>Bacteria</taxon>
        <taxon>Pseudomonadati</taxon>
        <taxon>Pseudomonadota</taxon>
        <taxon>Gammaproteobacteria</taxon>
        <taxon>Pseudomonadales</taxon>
        <taxon>Pseudomonadaceae</taxon>
        <taxon>Stutzerimonas</taxon>
    </lineage>
</organism>
<dbReference type="SFLD" id="SFLDG00358">
    <property type="entry name" value="Main_(cytGST)"/>
    <property type="match status" value="1"/>
</dbReference>
<dbReference type="InterPro" id="IPR050983">
    <property type="entry name" value="GST_Omega/HSP26"/>
</dbReference>
<dbReference type="Proteomes" id="UP000786387">
    <property type="component" value="Unassembled WGS sequence"/>
</dbReference>
<dbReference type="PROSITE" id="PS50404">
    <property type="entry name" value="GST_NTER"/>
    <property type="match status" value="1"/>
</dbReference>
<dbReference type="InterPro" id="IPR036282">
    <property type="entry name" value="Glutathione-S-Trfase_C_sf"/>
</dbReference>
<dbReference type="RefSeq" id="WP_181071753.1">
    <property type="nucleotide sequence ID" value="NZ_JAAMRF010000007.1"/>
</dbReference>
<dbReference type="Pfam" id="PF14497">
    <property type="entry name" value="GST_C_3"/>
    <property type="match status" value="1"/>
</dbReference>
<evidence type="ECO:0000313" key="3">
    <source>
        <dbReference type="EMBL" id="MBA1274705.1"/>
    </source>
</evidence>
<gene>
    <name evidence="3" type="ORF">G7026_15205</name>
</gene>
<dbReference type="SUPFAM" id="SSF47616">
    <property type="entry name" value="GST C-terminal domain-like"/>
    <property type="match status" value="1"/>
</dbReference>
<protein>
    <submittedName>
        <fullName evidence="3">Glutathione S-transferase family protein</fullName>
    </submittedName>
</protein>
<evidence type="ECO:0000259" key="2">
    <source>
        <dbReference type="PROSITE" id="PS50405"/>
    </source>
</evidence>
<sequence>MNMTLYGAPLSPFVRKVRLCLLEKGLDYQLEVVMPFTPPDWYLQLNPLGRIPAFKDGDFSLADSSVICQYLDERYPDTTTLYGRNAEQRAIVRWLEKYADYELAPLTTFCIFRNRVLKPSGGRPCDEQAVDKALRESLPPHFDYLESQLGDKPFFIGDQLSMADLAIASQLVNMGHGGEQPAAQHWPRLAAFLQRMTARPSLAELLAHEARMVNKLHDMAAAQR</sequence>
<name>A0ABR5Z3F0_9GAMM</name>
<dbReference type="InterPro" id="IPR004045">
    <property type="entry name" value="Glutathione_S-Trfase_N"/>
</dbReference>
<dbReference type="PROSITE" id="PS50405">
    <property type="entry name" value="GST_CTER"/>
    <property type="match status" value="1"/>
</dbReference>
<dbReference type="InterPro" id="IPR040079">
    <property type="entry name" value="Glutathione_S-Trfase"/>
</dbReference>
<dbReference type="Gene3D" id="1.20.1050.10">
    <property type="match status" value="1"/>
</dbReference>
<dbReference type="CDD" id="cd00299">
    <property type="entry name" value="GST_C_family"/>
    <property type="match status" value="1"/>
</dbReference>
<dbReference type="PANTHER" id="PTHR43968:SF6">
    <property type="entry name" value="GLUTATHIONE S-TRANSFERASE OMEGA"/>
    <property type="match status" value="1"/>
</dbReference>
<dbReference type="EMBL" id="JAAMRF010000007">
    <property type="protein sequence ID" value="MBA1274705.1"/>
    <property type="molecule type" value="Genomic_DNA"/>
</dbReference>
<reference evidence="3 4" key="1">
    <citation type="submission" date="2020-02" db="EMBL/GenBank/DDBJ databases">
        <title>Synteny-based analysis reveals conserved mechanism for high triclosan tolerance in Pseudomonas, as well as instances of horizontal transfer.</title>
        <authorList>
            <person name="Mcfarland A.G."/>
            <person name="Bertucci H.K."/>
            <person name="Litmann E."/>
            <person name="Shen J."/>
            <person name="Huttenhower C."/>
            <person name="Hartmann E.M."/>
        </authorList>
    </citation>
    <scope>NUCLEOTIDE SEQUENCE [LARGE SCALE GENOMIC DNA]</scope>
    <source>
        <strain evidence="3 4">115A1</strain>
    </source>
</reference>
<dbReference type="PANTHER" id="PTHR43968">
    <property type="match status" value="1"/>
</dbReference>
<evidence type="ECO:0000313" key="4">
    <source>
        <dbReference type="Proteomes" id="UP000786387"/>
    </source>
</evidence>
<dbReference type="InterPro" id="IPR036249">
    <property type="entry name" value="Thioredoxin-like_sf"/>
</dbReference>